<dbReference type="PANTHER" id="PTHR25464:SF2">
    <property type="entry name" value="RING-TYPE DOMAIN-CONTAINING PROTEIN"/>
    <property type="match status" value="1"/>
</dbReference>
<evidence type="ECO:0000256" key="2">
    <source>
        <dbReference type="ARBA" id="ARBA00022771"/>
    </source>
</evidence>
<dbReference type="InterPro" id="IPR017907">
    <property type="entry name" value="Znf_RING_CS"/>
</dbReference>
<sequence length="530" mass="60050">MAAASDVEDFITCGVCFCEYDHGDRKPKFLQCSHTVCLSCLKGIRHGDTIACPFCRDTFVKFDVESLPNNAYAFYLLKLKEKNVLPKLSEIVTTPLAVSWCLTCGSAEKRTCTSSGHSSVEMTADAIRNVEELFKLKEELMKMKNIGTNQLATAIQERQKVHEQLALLLNAIRCSENEIKKLRDENSFHLAQMMTLLERNSQKSSSDGQPKEKLYFSELMSFVEGSTADDTAETLKQKMTKSVEWYEQQCHEAMAIASEYELRKKFKIAVHLYDENDRRIPTVPWLEEGFRFQPLCPALKGSQLRQNSLLLSHAVFSLLQSNVLNREVPTVGAESKGEQPTPVVHFPPSISLTSTKKFVLNASSFFILRIYQSGTLIGNIVIRPVHMFEHCDFTRQLGEFCFQTQKVISGVYVEFPMANAEFQPVVPKMESFDAVTRKPRNVKTFADQLDEVGVTFFKSLFDQVIGWSFIFPLEDFRSPKNEANVKKVSANELFGRVTDRFMMEPVIKLSSANKSERAGYTITVESQSPL</sequence>
<dbReference type="AlphaFoldDB" id="E9GEC8"/>
<dbReference type="PANTHER" id="PTHR25464">
    <property type="entry name" value="TRIPARTITE MOTIF-CONTAINING PROTEIN 2-LIKE PROTEIN"/>
    <property type="match status" value="1"/>
</dbReference>
<dbReference type="SUPFAM" id="SSF57850">
    <property type="entry name" value="RING/U-box"/>
    <property type="match status" value="1"/>
</dbReference>
<evidence type="ECO:0000259" key="6">
    <source>
        <dbReference type="PROSITE" id="PS50089"/>
    </source>
</evidence>
<keyword evidence="8" id="KW-1185">Reference proteome</keyword>
<evidence type="ECO:0000256" key="3">
    <source>
        <dbReference type="ARBA" id="ARBA00022833"/>
    </source>
</evidence>
<dbReference type="KEGG" id="dpx:DAPPUDRAFT_241481"/>
<protein>
    <recommendedName>
        <fullName evidence="6">RING-type domain-containing protein</fullName>
    </recommendedName>
</protein>
<dbReference type="HOGENOM" id="CLU_033941_0_0_1"/>
<keyword evidence="3" id="KW-0862">Zinc</keyword>
<dbReference type="eggNOG" id="KOG2177">
    <property type="taxonomic scope" value="Eukaryota"/>
</dbReference>
<evidence type="ECO:0000256" key="1">
    <source>
        <dbReference type="ARBA" id="ARBA00022723"/>
    </source>
</evidence>
<reference evidence="7 8" key="1">
    <citation type="journal article" date="2011" name="Science">
        <title>The ecoresponsive genome of Daphnia pulex.</title>
        <authorList>
            <person name="Colbourne J.K."/>
            <person name="Pfrender M.E."/>
            <person name="Gilbert D."/>
            <person name="Thomas W.K."/>
            <person name="Tucker A."/>
            <person name="Oakley T.H."/>
            <person name="Tokishita S."/>
            <person name="Aerts A."/>
            <person name="Arnold G.J."/>
            <person name="Basu M.K."/>
            <person name="Bauer D.J."/>
            <person name="Caceres C.E."/>
            <person name="Carmel L."/>
            <person name="Casola C."/>
            <person name="Choi J.H."/>
            <person name="Detter J.C."/>
            <person name="Dong Q."/>
            <person name="Dusheyko S."/>
            <person name="Eads B.D."/>
            <person name="Frohlich T."/>
            <person name="Geiler-Samerotte K.A."/>
            <person name="Gerlach D."/>
            <person name="Hatcher P."/>
            <person name="Jogdeo S."/>
            <person name="Krijgsveld J."/>
            <person name="Kriventseva E.V."/>
            <person name="Kultz D."/>
            <person name="Laforsch C."/>
            <person name="Lindquist E."/>
            <person name="Lopez J."/>
            <person name="Manak J.R."/>
            <person name="Muller J."/>
            <person name="Pangilinan J."/>
            <person name="Patwardhan R.P."/>
            <person name="Pitluck S."/>
            <person name="Pritham E.J."/>
            <person name="Rechtsteiner A."/>
            <person name="Rho M."/>
            <person name="Rogozin I.B."/>
            <person name="Sakarya O."/>
            <person name="Salamov A."/>
            <person name="Schaack S."/>
            <person name="Shapiro H."/>
            <person name="Shiga Y."/>
            <person name="Skalitzky C."/>
            <person name="Smith Z."/>
            <person name="Souvorov A."/>
            <person name="Sung W."/>
            <person name="Tang Z."/>
            <person name="Tsuchiya D."/>
            <person name="Tu H."/>
            <person name="Vos H."/>
            <person name="Wang M."/>
            <person name="Wolf Y.I."/>
            <person name="Yamagata H."/>
            <person name="Yamada T."/>
            <person name="Ye Y."/>
            <person name="Shaw J.R."/>
            <person name="Andrews J."/>
            <person name="Crease T.J."/>
            <person name="Tang H."/>
            <person name="Lucas S.M."/>
            <person name="Robertson H.M."/>
            <person name="Bork P."/>
            <person name="Koonin E.V."/>
            <person name="Zdobnov E.M."/>
            <person name="Grigoriev I.V."/>
            <person name="Lynch M."/>
            <person name="Boore J.L."/>
        </authorList>
    </citation>
    <scope>NUCLEOTIDE SEQUENCE [LARGE SCALE GENOMIC DNA]</scope>
</reference>
<dbReference type="InterPro" id="IPR013083">
    <property type="entry name" value="Znf_RING/FYVE/PHD"/>
</dbReference>
<proteinExistence type="predicted"/>
<dbReference type="SMART" id="SM00184">
    <property type="entry name" value="RING"/>
    <property type="match status" value="1"/>
</dbReference>
<dbReference type="Pfam" id="PF14634">
    <property type="entry name" value="zf-RING_5"/>
    <property type="match status" value="1"/>
</dbReference>
<evidence type="ECO:0000313" key="7">
    <source>
        <dbReference type="EMBL" id="EFX82240.1"/>
    </source>
</evidence>
<dbReference type="InParanoid" id="E9GEC8"/>
<evidence type="ECO:0000256" key="4">
    <source>
        <dbReference type="PROSITE-ProRule" id="PRU00175"/>
    </source>
</evidence>
<keyword evidence="1" id="KW-0479">Metal-binding</keyword>
<organism evidence="7 8">
    <name type="scientific">Daphnia pulex</name>
    <name type="common">Water flea</name>
    <dbReference type="NCBI Taxonomy" id="6669"/>
    <lineage>
        <taxon>Eukaryota</taxon>
        <taxon>Metazoa</taxon>
        <taxon>Ecdysozoa</taxon>
        <taxon>Arthropoda</taxon>
        <taxon>Crustacea</taxon>
        <taxon>Branchiopoda</taxon>
        <taxon>Diplostraca</taxon>
        <taxon>Cladocera</taxon>
        <taxon>Anomopoda</taxon>
        <taxon>Daphniidae</taxon>
        <taxon>Daphnia</taxon>
    </lineage>
</organism>
<dbReference type="STRING" id="6669.E9GEC8"/>
<evidence type="ECO:0000313" key="8">
    <source>
        <dbReference type="Proteomes" id="UP000000305"/>
    </source>
</evidence>
<dbReference type="GO" id="GO:0008270">
    <property type="term" value="F:zinc ion binding"/>
    <property type="evidence" value="ECO:0007669"/>
    <property type="project" value="UniProtKB-KW"/>
</dbReference>
<dbReference type="OrthoDB" id="1630758at2759"/>
<dbReference type="EMBL" id="GL732540">
    <property type="protein sequence ID" value="EFX82240.1"/>
    <property type="molecule type" value="Genomic_DNA"/>
</dbReference>
<accession>E9GEC8</accession>
<dbReference type="Proteomes" id="UP000000305">
    <property type="component" value="Unassembled WGS sequence"/>
</dbReference>
<dbReference type="InterPro" id="IPR001841">
    <property type="entry name" value="Znf_RING"/>
</dbReference>
<keyword evidence="5" id="KW-0175">Coiled coil</keyword>
<dbReference type="GO" id="GO:0010508">
    <property type="term" value="P:positive regulation of autophagy"/>
    <property type="evidence" value="ECO:0000318"/>
    <property type="project" value="GO_Central"/>
</dbReference>
<dbReference type="PROSITE" id="PS50089">
    <property type="entry name" value="ZF_RING_2"/>
    <property type="match status" value="1"/>
</dbReference>
<dbReference type="Gene3D" id="3.30.40.10">
    <property type="entry name" value="Zinc/RING finger domain, C3HC4 (zinc finger)"/>
    <property type="match status" value="1"/>
</dbReference>
<keyword evidence="2 4" id="KW-0863">Zinc-finger</keyword>
<evidence type="ECO:0000256" key="5">
    <source>
        <dbReference type="SAM" id="Coils"/>
    </source>
</evidence>
<name>E9GEC8_DAPPU</name>
<gene>
    <name evidence="7" type="ORF">DAPPUDRAFT_241481</name>
</gene>
<dbReference type="PROSITE" id="PS00518">
    <property type="entry name" value="ZF_RING_1"/>
    <property type="match status" value="1"/>
</dbReference>
<feature type="domain" description="RING-type" evidence="6">
    <location>
        <begin position="13"/>
        <end position="56"/>
    </location>
</feature>
<dbReference type="GO" id="GO:0034198">
    <property type="term" value="P:cellular response to amino acid starvation"/>
    <property type="evidence" value="ECO:0000318"/>
    <property type="project" value="GO_Central"/>
</dbReference>
<dbReference type="PhylomeDB" id="E9GEC8"/>
<feature type="coiled-coil region" evidence="5">
    <location>
        <begin position="165"/>
        <end position="192"/>
    </location>
</feature>